<dbReference type="PANTHER" id="PTHR30009">
    <property type="entry name" value="CYTOCHROME C-TYPE SYNTHESIS PROTEIN AND PTS TRANSMEMBRANE COMPONENT"/>
    <property type="match status" value="1"/>
</dbReference>
<feature type="transmembrane region" description="Helical" evidence="12">
    <location>
        <begin position="486"/>
        <end position="510"/>
    </location>
</feature>
<feature type="domain" description="PTS EIIB type-1" evidence="14">
    <location>
        <begin position="609"/>
        <end position="691"/>
    </location>
</feature>
<dbReference type="Gene3D" id="3.30.1360.60">
    <property type="entry name" value="Glucose permease domain IIB"/>
    <property type="match status" value="1"/>
</dbReference>
<keyword evidence="5" id="KW-0808">Transferase</keyword>
<dbReference type="PROSITE" id="PS51093">
    <property type="entry name" value="PTS_EIIA_TYPE_1"/>
    <property type="match status" value="1"/>
</dbReference>
<evidence type="ECO:0000256" key="5">
    <source>
        <dbReference type="ARBA" id="ARBA00022679"/>
    </source>
</evidence>
<dbReference type="InterPro" id="IPR001996">
    <property type="entry name" value="PTS_IIB_1"/>
</dbReference>
<evidence type="ECO:0000259" key="14">
    <source>
        <dbReference type="PROSITE" id="PS51098"/>
    </source>
</evidence>
<keyword evidence="17" id="KW-1185">Reference proteome</keyword>
<evidence type="ECO:0000313" key="17">
    <source>
        <dbReference type="Proteomes" id="UP001220940"/>
    </source>
</evidence>
<dbReference type="SUPFAM" id="SSF55604">
    <property type="entry name" value="Glucose permease domain IIB"/>
    <property type="match status" value="1"/>
</dbReference>
<dbReference type="InterPro" id="IPR036878">
    <property type="entry name" value="Glu_permease_IIB"/>
</dbReference>
<evidence type="ECO:0000256" key="12">
    <source>
        <dbReference type="SAM" id="Phobius"/>
    </source>
</evidence>
<evidence type="ECO:0000256" key="9">
    <source>
        <dbReference type="ARBA" id="ARBA00022989"/>
    </source>
</evidence>
<evidence type="ECO:0000259" key="15">
    <source>
        <dbReference type="PROSITE" id="PS51103"/>
    </source>
</evidence>
<dbReference type="RefSeq" id="WP_255034781.1">
    <property type="nucleotide sequence ID" value="NZ_CP101414.1"/>
</dbReference>
<evidence type="ECO:0000256" key="7">
    <source>
        <dbReference type="ARBA" id="ARBA00022692"/>
    </source>
</evidence>
<feature type="transmembrane region" description="Helical" evidence="12">
    <location>
        <begin position="522"/>
        <end position="540"/>
    </location>
</feature>
<dbReference type="Pfam" id="PF00367">
    <property type="entry name" value="PTS_EIIB"/>
    <property type="match status" value="1"/>
</dbReference>
<accession>A0ABT5GAC4</accession>
<dbReference type="Pfam" id="PF02378">
    <property type="entry name" value="PTS_EIIC"/>
    <property type="match status" value="2"/>
</dbReference>
<keyword evidence="10 12" id="KW-0472">Membrane</keyword>
<dbReference type="NCBIfam" id="TIGR00830">
    <property type="entry name" value="PTBA"/>
    <property type="match status" value="1"/>
</dbReference>
<dbReference type="Pfam" id="PF00358">
    <property type="entry name" value="PTS_EIIA_1"/>
    <property type="match status" value="1"/>
</dbReference>
<feature type="transmembrane region" description="Helical" evidence="12">
    <location>
        <begin position="156"/>
        <end position="174"/>
    </location>
</feature>
<dbReference type="InterPro" id="IPR018113">
    <property type="entry name" value="PTrfase_EIIB_Cys"/>
</dbReference>
<feature type="transmembrane region" description="Helical" evidence="12">
    <location>
        <begin position="438"/>
        <end position="456"/>
    </location>
</feature>
<proteinExistence type="predicted"/>
<feature type="transmembrane region" description="Helical" evidence="12">
    <location>
        <begin position="194"/>
        <end position="214"/>
    </location>
</feature>
<dbReference type="EMBL" id="JAJHZM010000002">
    <property type="protein sequence ID" value="MDC4181709.1"/>
    <property type="molecule type" value="Genomic_DNA"/>
</dbReference>
<evidence type="ECO:0000256" key="10">
    <source>
        <dbReference type="ARBA" id="ARBA00023136"/>
    </source>
</evidence>
<feature type="transmembrane region" description="Helical" evidence="12">
    <location>
        <begin position="88"/>
        <end position="116"/>
    </location>
</feature>
<feature type="domain" description="PTS EIIA type-1" evidence="13">
    <location>
        <begin position="771"/>
        <end position="883"/>
    </location>
</feature>
<dbReference type="InterPro" id="IPR011055">
    <property type="entry name" value="Dup_hybrid_motif"/>
</dbReference>
<evidence type="ECO:0000256" key="8">
    <source>
        <dbReference type="ARBA" id="ARBA00022777"/>
    </source>
</evidence>
<dbReference type="InterPro" id="IPR001127">
    <property type="entry name" value="PTS_EIIA_1_perm"/>
</dbReference>
<feature type="transmembrane region" description="Helical" evidence="12">
    <location>
        <begin position="36"/>
        <end position="56"/>
    </location>
</feature>
<keyword evidence="4" id="KW-0762">Sugar transport</keyword>
<dbReference type="PANTHER" id="PTHR30009:SF20">
    <property type="entry name" value="PTS SYSTEM GLUCOSE-SPECIFIC EIICB COMPONENT-RELATED"/>
    <property type="match status" value="1"/>
</dbReference>
<dbReference type="PROSITE" id="PS51098">
    <property type="entry name" value="PTS_EIIB_TYPE_1"/>
    <property type="match status" value="1"/>
</dbReference>
<dbReference type="PROSITE" id="PS00371">
    <property type="entry name" value="PTS_EIIA_TYPE_1_HIS"/>
    <property type="match status" value="1"/>
</dbReference>
<evidence type="ECO:0000256" key="4">
    <source>
        <dbReference type="ARBA" id="ARBA00022597"/>
    </source>
</evidence>
<dbReference type="PROSITE" id="PS51103">
    <property type="entry name" value="PTS_EIIC_TYPE_1"/>
    <property type="match status" value="1"/>
</dbReference>
<dbReference type="Proteomes" id="UP001220940">
    <property type="component" value="Unassembled WGS sequence"/>
</dbReference>
<dbReference type="InterPro" id="IPR013013">
    <property type="entry name" value="PTS_EIIC_1"/>
</dbReference>
<keyword evidence="2" id="KW-0813">Transport</keyword>
<sequence length="915" mass="99102">MASTTNQINVQQNHPSGWKRFSGKFKEVVGKLSSGLMIPIAVLPIAGLLLGIFAAVQNNIDPTNYKVLYSIASFFKNGADKIFGNLPALFAVAIAVAFTNQSGIAAFAALVGWIVFNATQNALIFPDAVKDDTFTILFWENVPKSALSENVGIKSLSTSVFGGIIVGSITAYLFNKFHTIQLPKFIGFFNGNRFVPIITFLAMLPTALIMLMIWPGVSIALNYIGENLGNLARNGNTNSLFFGYIERALVPFGLHHAFYTPLWYSSAGGSIVNIISDNEHAIAPLILTTDADGSQVIRKIVGVATQAVDKPVGFTSQDWANWKQVVLALNNNKLPSTEELQGDQKIWFAINSIFVGKSVYLSGQSAPYTFTFKSFADSTLNHPSLIASAVIDGKIVIGSELLKQIASSSTGSVKLGANDSVFYAFPGVNPGQYSQGKFAFMIFGLPAAGAAMIMAAPKDQRKYASSIVISASFTSFLTGITEPIEFTFLFLAPYLFWGFHAIACAISFWLTTLIGANISQTFSGGIIDLTIYGFIPDALGAQTGSWIPLVLGLFYIPLYYFVFYFIITKRDLKTPGRGATKLYTKADYKAKTSQSESTQSSVTNFKPIEITSYKLINAFGGVENITAVNACATKLRVSVKAKSNVNFDEVNSLGSLGTYAISDTLVHAVYGGDADVIKSNMQKMLDKNYDATEIKKAAGVLEDKPTEQPKAETKPANEEIKQPTPIVDDKTKEIDPSMPKATPEADIKESDIIEVYSPVKGIVKDLTEVPDPSFAAKITGDGLAVEPTDEMFYSPVDGKLELAFNTGHAYFFDAKGAKILIHVGIDTVSLNSNNTDTENLIGFTLFSKSGDNVLYKNTPVVKANLEIIKKQELSTVTPILALKATLEEYDLKLVAKSGDQVNVGDVLFKLIKKNK</sequence>
<protein>
    <submittedName>
        <fullName evidence="16">Glucose PTS transporter subunit IIA</fullName>
    </submittedName>
</protein>
<evidence type="ECO:0000256" key="2">
    <source>
        <dbReference type="ARBA" id="ARBA00022448"/>
    </source>
</evidence>
<evidence type="ECO:0000256" key="11">
    <source>
        <dbReference type="PROSITE-ProRule" id="PRU00421"/>
    </source>
</evidence>
<keyword evidence="6" id="KW-0598">Phosphotransferase system</keyword>
<feature type="active site" description="Phosphocysteine intermediate; for EIIB activity" evidence="11">
    <location>
        <position position="631"/>
    </location>
</feature>
<gene>
    <name evidence="16" type="ORF">LNO68_00690</name>
</gene>
<evidence type="ECO:0000313" key="16">
    <source>
        <dbReference type="EMBL" id="MDC4181709.1"/>
    </source>
</evidence>
<evidence type="ECO:0000256" key="6">
    <source>
        <dbReference type="ARBA" id="ARBA00022683"/>
    </source>
</evidence>
<dbReference type="InterPro" id="IPR003352">
    <property type="entry name" value="PTS_EIIC"/>
</dbReference>
<dbReference type="InterPro" id="IPR050429">
    <property type="entry name" value="PTS_Glucose_EIICBA"/>
</dbReference>
<organism evidence="16 17">
    <name type="scientific">Mycoplasma bradburyae</name>
    <dbReference type="NCBI Taxonomy" id="2963128"/>
    <lineage>
        <taxon>Bacteria</taxon>
        <taxon>Bacillati</taxon>
        <taxon>Mycoplasmatota</taxon>
        <taxon>Mollicutes</taxon>
        <taxon>Mycoplasmataceae</taxon>
        <taxon>Mycoplasma</taxon>
    </lineage>
</organism>
<keyword evidence="3" id="KW-1003">Cell membrane</keyword>
<evidence type="ECO:0000256" key="1">
    <source>
        <dbReference type="ARBA" id="ARBA00004651"/>
    </source>
</evidence>
<dbReference type="Gene3D" id="2.70.70.10">
    <property type="entry name" value="Glucose Permease (Domain IIA)"/>
    <property type="match status" value="1"/>
</dbReference>
<reference evidence="16" key="1">
    <citation type="submission" date="2021-11" db="EMBL/GenBank/DDBJ databases">
        <title>Description of Mycoplasma bradburyaesp. nov.from sea birds: a tribute to a great mycoplasmologist.</title>
        <authorList>
            <person name="Ramirez A.S."/>
            <person name="Poveda C."/>
            <person name="Suarez-Perez A."/>
            <person name="Rosales R.S."/>
            <person name="Dijkman R."/>
            <person name="Feberwee A."/>
            <person name="Spergser J."/>
            <person name="Szostak M.P."/>
            <person name="Ressel L."/>
            <person name="Calabuig P."/>
            <person name="Catania S."/>
            <person name="Gobbo F."/>
            <person name="Timofte D."/>
            <person name="Poveda J.B."/>
        </authorList>
    </citation>
    <scope>NUCLEOTIDE SEQUENCE [LARGE SCALE GENOMIC DNA]</scope>
    <source>
        <strain evidence="16">T158</strain>
    </source>
</reference>
<feature type="transmembrane region" description="Helical" evidence="12">
    <location>
        <begin position="546"/>
        <end position="567"/>
    </location>
</feature>
<keyword evidence="8" id="KW-0418">Kinase</keyword>
<dbReference type="SUPFAM" id="SSF51261">
    <property type="entry name" value="Duplicated hybrid motif"/>
    <property type="match status" value="1"/>
</dbReference>
<evidence type="ECO:0000259" key="13">
    <source>
        <dbReference type="PROSITE" id="PS51093"/>
    </source>
</evidence>
<feature type="domain" description="PTS EIIC type-1" evidence="15">
    <location>
        <begin position="23"/>
        <end position="579"/>
    </location>
</feature>
<keyword evidence="7 12" id="KW-0812">Transmembrane</keyword>
<comment type="caution">
    <text evidence="16">The sequence shown here is derived from an EMBL/GenBank/DDBJ whole genome shotgun (WGS) entry which is preliminary data.</text>
</comment>
<name>A0ABT5GAC4_9MOLU</name>
<keyword evidence="9 12" id="KW-1133">Transmembrane helix</keyword>
<comment type="subcellular location">
    <subcellularLocation>
        <location evidence="1">Cell membrane</location>
        <topology evidence="1">Multi-pass membrane protein</topology>
    </subcellularLocation>
</comment>
<evidence type="ECO:0000256" key="3">
    <source>
        <dbReference type="ARBA" id="ARBA00022475"/>
    </source>
</evidence>